<evidence type="ECO:0000313" key="14">
    <source>
        <dbReference type="Proteomes" id="UP000249818"/>
    </source>
</evidence>
<evidence type="ECO:0000256" key="7">
    <source>
        <dbReference type="ARBA" id="ARBA00022833"/>
    </source>
</evidence>
<evidence type="ECO:0000256" key="4">
    <source>
        <dbReference type="ARBA" id="ARBA00022670"/>
    </source>
</evidence>
<dbReference type="RefSeq" id="WP_157959459.1">
    <property type="nucleotide sequence ID" value="NZ_LS483254.1"/>
</dbReference>
<evidence type="ECO:0000256" key="6">
    <source>
        <dbReference type="ARBA" id="ARBA00022801"/>
    </source>
</evidence>
<dbReference type="GO" id="GO:0016020">
    <property type="term" value="C:membrane"/>
    <property type="evidence" value="ECO:0007669"/>
    <property type="project" value="UniProtKB-SubCell"/>
</dbReference>
<protein>
    <recommendedName>
        <fullName evidence="11">Zinc metalloprotease</fullName>
        <ecNumber evidence="11">3.4.24.-</ecNumber>
    </recommendedName>
</protein>
<evidence type="ECO:0000256" key="3">
    <source>
        <dbReference type="ARBA" id="ARBA00007931"/>
    </source>
</evidence>
<dbReference type="Pfam" id="PF02163">
    <property type="entry name" value="Peptidase_M50"/>
    <property type="match status" value="1"/>
</dbReference>
<dbReference type="SMART" id="SM00228">
    <property type="entry name" value="PDZ"/>
    <property type="match status" value="1"/>
</dbReference>
<feature type="transmembrane region" description="Helical" evidence="11">
    <location>
        <begin position="396"/>
        <end position="415"/>
    </location>
</feature>
<keyword evidence="9 11" id="KW-0482">Metalloprotease</keyword>
<feature type="domain" description="PDZ" evidence="12">
    <location>
        <begin position="112"/>
        <end position="188"/>
    </location>
</feature>
<evidence type="ECO:0000256" key="9">
    <source>
        <dbReference type="ARBA" id="ARBA00023049"/>
    </source>
</evidence>
<organism evidence="13 14">
    <name type="scientific">Candidatus Bipolaricaulis anaerobius</name>
    <dbReference type="NCBI Taxonomy" id="2026885"/>
    <lineage>
        <taxon>Bacteria</taxon>
        <taxon>Candidatus Bipolaricaulota</taxon>
        <taxon>Candidatus Bipolaricaulia</taxon>
        <taxon>Candidatus Bipolaricaulales</taxon>
        <taxon>Candidatus Bipolaricaulaceae</taxon>
        <taxon>Candidatus Bipolaricaulis</taxon>
    </lineage>
</organism>
<dbReference type="GO" id="GO:0006508">
    <property type="term" value="P:proteolysis"/>
    <property type="evidence" value="ECO:0007669"/>
    <property type="project" value="UniProtKB-KW"/>
</dbReference>
<dbReference type="InterPro" id="IPR041489">
    <property type="entry name" value="PDZ_6"/>
</dbReference>
<keyword evidence="6 11" id="KW-0378">Hydrolase</keyword>
<evidence type="ECO:0000256" key="11">
    <source>
        <dbReference type="RuleBase" id="RU362031"/>
    </source>
</evidence>
<comment type="subcellular location">
    <subcellularLocation>
        <location evidence="2">Membrane</location>
        <topology evidence="2">Multi-pass membrane protein</topology>
    </subcellularLocation>
</comment>
<dbReference type="GO" id="GO:0046872">
    <property type="term" value="F:metal ion binding"/>
    <property type="evidence" value="ECO:0007669"/>
    <property type="project" value="UniProtKB-KW"/>
</dbReference>
<dbReference type="Gene3D" id="2.30.42.10">
    <property type="match status" value="2"/>
</dbReference>
<gene>
    <name evidence="13" type="ORF">BARAN1_0844</name>
</gene>
<comment type="similarity">
    <text evidence="3 11">Belongs to the peptidase M50B family.</text>
</comment>
<dbReference type="EMBL" id="LS483254">
    <property type="protein sequence ID" value="SQD92868.1"/>
    <property type="molecule type" value="Genomic_DNA"/>
</dbReference>
<evidence type="ECO:0000259" key="12">
    <source>
        <dbReference type="PROSITE" id="PS50106"/>
    </source>
</evidence>
<keyword evidence="11" id="KW-0479">Metal-binding</keyword>
<feature type="transmembrane region" description="Helical" evidence="11">
    <location>
        <begin position="348"/>
        <end position="367"/>
    </location>
</feature>
<dbReference type="Pfam" id="PF17820">
    <property type="entry name" value="PDZ_6"/>
    <property type="match status" value="1"/>
</dbReference>
<dbReference type="PANTHER" id="PTHR42837">
    <property type="entry name" value="REGULATOR OF SIGMA-E PROTEASE RSEP"/>
    <property type="match status" value="1"/>
</dbReference>
<evidence type="ECO:0000313" key="13">
    <source>
        <dbReference type="EMBL" id="SQD92868.1"/>
    </source>
</evidence>
<dbReference type="SUPFAM" id="SSF50156">
    <property type="entry name" value="PDZ domain-like"/>
    <property type="match status" value="2"/>
</dbReference>
<reference evidence="14" key="1">
    <citation type="submission" date="2018-05" db="EMBL/GenBank/DDBJ databases">
        <authorList>
            <person name="Hao L."/>
        </authorList>
    </citation>
    <scope>NUCLEOTIDE SEQUENCE [LARGE SCALE GENOMIC DNA]</scope>
</reference>
<accession>A0A2X3KW91</accession>
<evidence type="ECO:0000256" key="1">
    <source>
        <dbReference type="ARBA" id="ARBA00001947"/>
    </source>
</evidence>
<evidence type="ECO:0000256" key="5">
    <source>
        <dbReference type="ARBA" id="ARBA00022692"/>
    </source>
</evidence>
<dbReference type="GO" id="GO:0004222">
    <property type="term" value="F:metalloendopeptidase activity"/>
    <property type="evidence" value="ECO:0007669"/>
    <property type="project" value="InterPro"/>
</dbReference>
<dbReference type="KEGG" id="bana:BARAN1_0844"/>
<evidence type="ECO:0000256" key="8">
    <source>
        <dbReference type="ARBA" id="ARBA00022989"/>
    </source>
</evidence>
<dbReference type="PANTHER" id="PTHR42837:SF2">
    <property type="entry name" value="MEMBRANE METALLOPROTEASE ARASP2, CHLOROPLASTIC-RELATED"/>
    <property type="match status" value="1"/>
</dbReference>
<dbReference type="EC" id="3.4.24.-" evidence="11"/>
<dbReference type="InterPro" id="IPR008915">
    <property type="entry name" value="Peptidase_M50"/>
</dbReference>
<sequence length="423" mass="45099">MTTFLLFVGTILFLVGIHEGGHFLAAKGLGIAVEEFALGFGPPVWARQRGETRYSVRIFPLGGFVRLAGESEAATEVPFERTYYGQPAWKRFVLSLCGPLANVVLAVAVAVGAILGFGLPRPQVAGLVPGKPAAEVLQVGDVILAVGGRPAWATDDVGARIRALAPQPVPFRIERGGEEMEVTITPTFSPADGRYLVGAYFLPQIVLAEIEALSPDAPLARAGFAPGDRIVSACGEPVSSFYDLYAIWEDGCRETVVDRAGDRLDLPLPDSVDDLLEGTSFRTLAPRYERPAPAEGVVLAFRQIADAMVGFVATIRGLITRSIPAGEAVAGPVGIAALLGEGMRAGPVVLLLLVALISLNLALFNLIPFPALDGARTVFALYEMVTRRKVSPRVEMVVHAVGFAILFGLLILITFQDLRRLFG</sequence>
<keyword evidence="7 11" id="KW-0862">Zinc</keyword>
<dbReference type="PROSITE" id="PS50106">
    <property type="entry name" value="PDZ"/>
    <property type="match status" value="1"/>
</dbReference>
<dbReference type="InterPro" id="IPR001478">
    <property type="entry name" value="PDZ"/>
</dbReference>
<name>A0A2X3KW91_9BACT</name>
<comment type="cofactor">
    <cofactor evidence="1 11">
        <name>Zn(2+)</name>
        <dbReference type="ChEBI" id="CHEBI:29105"/>
    </cofactor>
</comment>
<evidence type="ECO:0000256" key="10">
    <source>
        <dbReference type="ARBA" id="ARBA00023136"/>
    </source>
</evidence>
<dbReference type="OrthoDB" id="9782003at2"/>
<keyword evidence="5 11" id="KW-0812">Transmembrane</keyword>
<dbReference type="NCBIfam" id="TIGR00054">
    <property type="entry name" value="RIP metalloprotease RseP"/>
    <property type="match status" value="1"/>
</dbReference>
<evidence type="ECO:0000256" key="2">
    <source>
        <dbReference type="ARBA" id="ARBA00004141"/>
    </source>
</evidence>
<dbReference type="Proteomes" id="UP000249818">
    <property type="component" value="Chromosome BARAN1"/>
</dbReference>
<keyword evidence="10 11" id="KW-0472">Membrane</keyword>
<feature type="transmembrane region" description="Helical" evidence="11">
    <location>
        <begin position="92"/>
        <end position="117"/>
    </location>
</feature>
<keyword evidence="14" id="KW-1185">Reference proteome</keyword>
<dbReference type="AlphaFoldDB" id="A0A2X3KW91"/>
<keyword evidence="8 11" id="KW-1133">Transmembrane helix</keyword>
<proteinExistence type="inferred from homology"/>
<dbReference type="InterPro" id="IPR036034">
    <property type="entry name" value="PDZ_sf"/>
</dbReference>
<dbReference type="InterPro" id="IPR004387">
    <property type="entry name" value="Pept_M50_Zn"/>
</dbReference>
<dbReference type="CDD" id="cd06163">
    <property type="entry name" value="S2P-M50_PDZ_RseP-like"/>
    <property type="match status" value="1"/>
</dbReference>
<keyword evidence="4 13" id="KW-0645">Protease</keyword>